<dbReference type="EMBL" id="RBIM01000003">
    <property type="protein sequence ID" value="RKR00290.1"/>
    <property type="molecule type" value="Genomic_DNA"/>
</dbReference>
<evidence type="ECO:0000256" key="9">
    <source>
        <dbReference type="ARBA" id="ARBA00023316"/>
    </source>
</evidence>
<dbReference type="GO" id="GO:0047480">
    <property type="term" value="F:UDP-N-acetylmuramoyl-tripeptide-D-alanyl-D-alanine ligase activity"/>
    <property type="evidence" value="ECO:0007669"/>
    <property type="project" value="UniProtKB-UniRule"/>
</dbReference>
<keyword evidence="3 10" id="KW-0132">Cell division</keyword>
<sequence>MSEEAKRPLWTSGQAMAATGGMLIGEPGWTATGVSIDTRTLEPGDLFVALQDARDGHDFVAAAMEKGAAASLVERGDTGVEPALLAKDALQALRALGTAARDRSSAIRVAVTGSVGKTSVKEAIAAVFRAAGPAHWSVKSYNNHWGVPLTLARMPRDSERAVFELGMNHAGEIRDLASLVRPHVALITRIAPAHLEHLGSVEAIADAKSEIFEGLEQDGVAIYPSDDALAERLARHAKHSCAAFMLDFGTDASAAIRIESFETGLDGSRGVANVLGIRAPFRLAATGAHWAWNAGAIFAACAGAGLDARDVAEALSGVGAEPGRGRAVRIALPGGGDFTLLDDAYNANPVSMAAAIEALGSASPTGAGRRIAVLGDMLELGLDENRLHAALADNLAAAGVDAVLPCGRRMKHLHDALPNNVRAGYAQDAGEGLEQVKSMVRPGDVVLIKGSNGSGLHKIASVLVDGTAFGLTEA</sequence>
<dbReference type="UniPathway" id="UPA00219"/>
<dbReference type="RefSeq" id="WP_121210619.1">
    <property type="nucleotide sequence ID" value="NZ_RBIM01000003.1"/>
</dbReference>
<feature type="domain" description="Mur ligase N-terminal catalytic" evidence="12">
    <location>
        <begin position="32"/>
        <end position="77"/>
    </location>
</feature>
<dbReference type="AlphaFoldDB" id="A0A495DDC7"/>
<feature type="domain" description="Mur ligase central" evidence="14">
    <location>
        <begin position="111"/>
        <end position="300"/>
    </location>
</feature>
<evidence type="ECO:0000259" key="14">
    <source>
        <dbReference type="Pfam" id="PF08245"/>
    </source>
</evidence>
<keyword evidence="9 10" id="KW-0961">Cell wall biogenesis/degradation</keyword>
<dbReference type="Gene3D" id="3.40.1390.10">
    <property type="entry name" value="MurE/MurF, N-terminal domain"/>
    <property type="match status" value="1"/>
</dbReference>
<keyword evidence="5 10" id="KW-0067">ATP-binding</keyword>
<keyword evidence="8 10" id="KW-0131">Cell cycle</keyword>
<comment type="similarity">
    <text evidence="10">Belongs to the MurCDEF family. MurF subfamily.</text>
</comment>
<dbReference type="InterPro" id="IPR051046">
    <property type="entry name" value="MurCDEF_CellWall_CoF430Synth"/>
</dbReference>
<keyword evidence="2 10" id="KW-0436">Ligase</keyword>
<dbReference type="Pfam" id="PF01225">
    <property type="entry name" value="Mur_ligase"/>
    <property type="match status" value="1"/>
</dbReference>
<accession>A0A495DDC7</accession>
<evidence type="ECO:0000256" key="4">
    <source>
        <dbReference type="ARBA" id="ARBA00022741"/>
    </source>
</evidence>
<dbReference type="InterPro" id="IPR004101">
    <property type="entry name" value="Mur_ligase_C"/>
</dbReference>
<evidence type="ECO:0000313" key="16">
    <source>
        <dbReference type="Proteomes" id="UP000273675"/>
    </source>
</evidence>
<gene>
    <name evidence="10" type="primary">murF</name>
    <name evidence="15" type="ORF">C7435_1494</name>
</gene>
<feature type="binding site" evidence="10">
    <location>
        <begin position="113"/>
        <end position="119"/>
    </location>
    <ligand>
        <name>ATP</name>
        <dbReference type="ChEBI" id="CHEBI:30616"/>
    </ligand>
</feature>
<dbReference type="Gene3D" id="3.90.190.20">
    <property type="entry name" value="Mur ligase, C-terminal domain"/>
    <property type="match status" value="1"/>
</dbReference>
<dbReference type="GO" id="GO:0005524">
    <property type="term" value="F:ATP binding"/>
    <property type="evidence" value="ECO:0007669"/>
    <property type="project" value="UniProtKB-UniRule"/>
</dbReference>
<dbReference type="OrthoDB" id="9800958at2"/>
<dbReference type="SUPFAM" id="SSF53244">
    <property type="entry name" value="MurD-like peptide ligases, peptide-binding domain"/>
    <property type="match status" value="1"/>
</dbReference>
<evidence type="ECO:0000256" key="6">
    <source>
        <dbReference type="ARBA" id="ARBA00022960"/>
    </source>
</evidence>
<protein>
    <recommendedName>
        <fullName evidence="10 11">UDP-N-acetylmuramoyl-tripeptide--D-alanyl-D-alanine ligase</fullName>
        <ecNumber evidence="10 11">6.3.2.10</ecNumber>
    </recommendedName>
    <alternativeName>
        <fullName evidence="10">D-alanyl-D-alanine-adding enzyme</fullName>
    </alternativeName>
</protein>
<dbReference type="GO" id="GO:0005737">
    <property type="term" value="C:cytoplasm"/>
    <property type="evidence" value="ECO:0007669"/>
    <property type="project" value="UniProtKB-SubCell"/>
</dbReference>
<dbReference type="Proteomes" id="UP000273675">
    <property type="component" value="Unassembled WGS sequence"/>
</dbReference>
<evidence type="ECO:0000256" key="5">
    <source>
        <dbReference type="ARBA" id="ARBA00022840"/>
    </source>
</evidence>
<comment type="caution">
    <text evidence="15">The sequence shown here is derived from an EMBL/GenBank/DDBJ whole genome shotgun (WGS) entry which is preliminary data.</text>
</comment>
<evidence type="ECO:0000256" key="3">
    <source>
        <dbReference type="ARBA" id="ARBA00022618"/>
    </source>
</evidence>
<name>A0A495DDC7_9PROT</name>
<comment type="catalytic activity">
    <reaction evidence="10 11">
        <text>D-alanyl-D-alanine + UDP-N-acetyl-alpha-D-muramoyl-L-alanyl-gamma-D-glutamyl-meso-2,6-diaminopimelate + ATP = UDP-N-acetyl-alpha-D-muramoyl-L-alanyl-gamma-D-glutamyl-meso-2,6-diaminopimeloyl-D-alanyl-D-alanine + ADP + phosphate + H(+)</text>
        <dbReference type="Rhea" id="RHEA:28374"/>
        <dbReference type="ChEBI" id="CHEBI:15378"/>
        <dbReference type="ChEBI" id="CHEBI:30616"/>
        <dbReference type="ChEBI" id="CHEBI:43474"/>
        <dbReference type="ChEBI" id="CHEBI:57822"/>
        <dbReference type="ChEBI" id="CHEBI:61386"/>
        <dbReference type="ChEBI" id="CHEBI:83905"/>
        <dbReference type="ChEBI" id="CHEBI:456216"/>
        <dbReference type="EC" id="6.3.2.10"/>
    </reaction>
</comment>
<evidence type="ECO:0000256" key="1">
    <source>
        <dbReference type="ARBA" id="ARBA00022490"/>
    </source>
</evidence>
<dbReference type="InterPro" id="IPR000713">
    <property type="entry name" value="Mur_ligase_N"/>
</dbReference>
<evidence type="ECO:0000256" key="8">
    <source>
        <dbReference type="ARBA" id="ARBA00023306"/>
    </source>
</evidence>
<feature type="domain" description="Mur ligase C-terminal" evidence="13">
    <location>
        <begin position="336"/>
        <end position="451"/>
    </location>
</feature>
<dbReference type="GO" id="GO:0008766">
    <property type="term" value="F:UDP-N-acetylmuramoylalanyl-D-glutamyl-2,6-diaminopimelate-D-alanyl-D-alanine ligase activity"/>
    <property type="evidence" value="ECO:0007669"/>
    <property type="project" value="RHEA"/>
</dbReference>
<evidence type="ECO:0000256" key="2">
    <source>
        <dbReference type="ARBA" id="ARBA00022598"/>
    </source>
</evidence>
<evidence type="ECO:0000313" key="15">
    <source>
        <dbReference type="EMBL" id="RKR00290.1"/>
    </source>
</evidence>
<dbReference type="GO" id="GO:0071555">
    <property type="term" value="P:cell wall organization"/>
    <property type="evidence" value="ECO:0007669"/>
    <property type="project" value="UniProtKB-KW"/>
</dbReference>
<evidence type="ECO:0000256" key="7">
    <source>
        <dbReference type="ARBA" id="ARBA00022984"/>
    </source>
</evidence>
<dbReference type="SUPFAM" id="SSF53623">
    <property type="entry name" value="MurD-like peptide ligases, catalytic domain"/>
    <property type="match status" value="1"/>
</dbReference>
<evidence type="ECO:0000259" key="12">
    <source>
        <dbReference type="Pfam" id="PF01225"/>
    </source>
</evidence>
<dbReference type="PANTHER" id="PTHR43024:SF1">
    <property type="entry name" value="UDP-N-ACETYLMURAMOYL-TRIPEPTIDE--D-ALANYL-D-ALANINE LIGASE"/>
    <property type="match status" value="1"/>
</dbReference>
<dbReference type="InterPro" id="IPR036615">
    <property type="entry name" value="Mur_ligase_C_dom_sf"/>
</dbReference>
<reference evidence="15 16" key="1">
    <citation type="submission" date="2018-10" db="EMBL/GenBank/DDBJ databases">
        <title>Genomic Encyclopedia of Type Strains, Phase IV (KMG-IV): sequencing the most valuable type-strain genomes for metagenomic binning, comparative biology and taxonomic classification.</title>
        <authorList>
            <person name="Goeker M."/>
        </authorList>
    </citation>
    <scope>NUCLEOTIDE SEQUENCE [LARGE SCALE GENOMIC DNA]</scope>
    <source>
        <strain evidence="15 16">DSM 4734</strain>
    </source>
</reference>
<dbReference type="Gene3D" id="3.40.1190.10">
    <property type="entry name" value="Mur-like, catalytic domain"/>
    <property type="match status" value="1"/>
</dbReference>
<dbReference type="InterPro" id="IPR035911">
    <property type="entry name" value="MurE/MurF_N"/>
</dbReference>
<dbReference type="InterPro" id="IPR005863">
    <property type="entry name" value="UDP-N-AcMur_synth"/>
</dbReference>
<dbReference type="Pfam" id="PF02875">
    <property type="entry name" value="Mur_ligase_C"/>
    <property type="match status" value="1"/>
</dbReference>
<dbReference type="NCBIfam" id="TIGR01143">
    <property type="entry name" value="murF"/>
    <property type="match status" value="1"/>
</dbReference>
<dbReference type="InterPro" id="IPR013221">
    <property type="entry name" value="Mur_ligase_cen"/>
</dbReference>
<comment type="pathway">
    <text evidence="10 11">Cell wall biogenesis; peptidoglycan biosynthesis.</text>
</comment>
<comment type="subcellular location">
    <subcellularLocation>
        <location evidence="10 11">Cytoplasm</location>
    </subcellularLocation>
</comment>
<evidence type="ECO:0000259" key="13">
    <source>
        <dbReference type="Pfam" id="PF02875"/>
    </source>
</evidence>
<dbReference type="GO" id="GO:0051301">
    <property type="term" value="P:cell division"/>
    <property type="evidence" value="ECO:0007669"/>
    <property type="project" value="UniProtKB-KW"/>
</dbReference>
<dbReference type="GO" id="GO:0009252">
    <property type="term" value="P:peptidoglycan biosynthetic process"/>
    <property type="evidence" value="ECO:0007669"/>
    <property type="project" value="UniProtKB-UniRule"/>
</dbReference>
<dbReference type="GO" id="GO:0008360">
    <property type="term" value="P:regulation of cell shape"/>
    <property type="evidence" value="ECO:0007669"/>
    <property type="project" value="UniProtKB-KW"/>
</dbReference>
<evidence type="ECO:0000256" key="10">
    <source>
        <dbReference type="HAMAP-Rule" id="MF_02019"/>
    </source>
</evidence>
<dbReference type="InterPro" id="IPR036565">
    <property type="entry name" value="Mur-like_cat_sf"/>
</dbReference>
<keyword evidence="7 10" id="KW-0573">Peptidoglycan synthesis</keyword>
<dbReference type="SUPFAM" id="SSF63418">
    <property type="entry name" value="MurE/MurF N-terminal domain"/>
    <property type="match status" value="1"/>
</dbReference>
<keyword evidence="1 10" id="KW-0963">Cytoplasm</keyword>
<keyword evidence="4 10" id="KW-0547">Nucleotide-binding</keyword>
<evidence type="ECO:0000256" key="11">
    <source>
        <dbReference type="RuleBase" id="RU004136"/>
    </source>
</evidence>
<keyword evidence="6 10" id="KW-0133">Cell shape</keyword>
<dbReference type="EC" id="6.3.2.10" evidence="10 11"/>
<dbReference type="Pfam" id="PF08245">
    <property type="entry name" value="Mur_ligase_M"/>
    <property type="match status" value="1"/>
</dbReference>
<proteinExistence type="inferred from homology"/>
<comment type="function">
    <text evidence="10 11">Involved in cell wall formation. Catalyzes the final step in the synthesis of UDP-N-acetylmuramoyl-pentapeptide, the precursor of murein.</text>
</comment>
<dbReference type="HAMAP" id="MF_02019">
    <property type="entry name" value="MurF"/>
    <property type="match status" value="1"/>
</dbReference>
<dbReference type="PANTHER" id="PTHR43024">
    <property type="entry name" value="UDP-N-ACETYLMURAMOYL-TRIPEPTIDE--D-ALANYL-D-ALANINE LIGASE"/>
    <property type="match status" value="1"/>
</dbReference>
<organism evidence="15 16">
    <name type="scientific">Maricaulis maris</name>
    <dbReference type="NCBI Taxonomy" id="74318"/>
    <lineage>
        <taxon>Bacteria</taxon>
        <taxon>Pseudomonadati</taxon>
        <taxon>Pseudomonadota</taxon>
        <taxon>Alphaproteobacteria</taxon>
        <taxon>Maricaulales</taxon>
        <taxon>Maricaulaceae</taxon>
        <taxon>Maricaulis</taxon>
    </lineage>
</organism>